<evidence type="ECO:0000259" key="5">
    <source>
        <dbReference type="PROSITE" id="PS50229"/>
    </source>
</evidence>
<comment type="subcellular location">
    <subcellularLocation>
        <location evidence="1">Cell membrane</location>
        <topology evidence="1">Peripheral membrane protein</topology>
    </subcellularLocation>
</comment>
<dbReference type="PROSITE" id="PS51227">
    <property type="entry name" value="SPR"/>
    <property type="match status" value="1"/>
</dbReference>
<dbReference type="GO" id="GO:0019901">
    <property type="term" value="F:protein kinase binding"/>
    <property type="evidence" value="ECO:0007669"/>
    <property type="project" value="TreeGrafter"/>
</dbReference>
<proteinExistence type="predicted"/>
<dbReference type="GO" id="GO:0005886">
    <property type="term" value="C:plasma membrane"/>
    <property type="evidence" value="ECO:0007669"/>
    <property type="project" value="UniProtKB-SubCell"/>
</dbReference>
<dbReference type="PROSITE" id="PS50229">
    <property type="entry name" value="WH1"/>
    <property type="match status" value="1"/>
</dbReference>
<dbReference type="Gene3D" id="2.30.29.30">
    <property type="entry name" value="Pleckstrin-homology domain (PH domain)/Phosphotyrosine-binding domain (PTB)"/>
    <property type="match status" value="1"/>
</dbReference>
<dbReference type="CDD" id="cd10574">
    <property type="entry name" value="EVH1_SPRED-like"/>
    <property type="match status" value="1"/>
</dbReference>
<dbReference type="GO" id="GO:0043409">
    <property type="term" value="P:negative regulation of MAPK cascade"/>
    <property type="evidence" value="ECO:0007669"/>
    <property type="project" value="TreeGrafter"/>
</dbReference>
<dbReference type="PANTHER" id="PTHR11202:SF3">
    <property type="entry name" value="SPROUTY-RELATED PROTEIN WITH EVH-1 DOMAIN, ISOFORM C"/>
    <property type="match status" value="1"/>
</dbReference>
<dbReference type="InterPro" id="IPR007875">
    <property type="entry name" value="Sprouty"/>
</dbReference>
<keyword evidence="3" id="KW-0472">Membrane</keyword>
<keyword evidence="2" id="KW-1003">Cell membrane</keyword>
<dbReference type="InterPro" id="IPR041937">
    <property type="entry name" value="SPRE_EVH1"/>
</dbReference>
<dbReference type="Pfam" id="PF00568">
    <property type="entry name" value="WH1"/>
    <property type="match status" value="1"/>
</dbReference>
<keyword evidence="7" id="KW-1185">Reference proteome</keyword>
<protein>
    <submittedName>
        <fullName evidence="6">Sprouty-related, EVH1 domain-containing protein 2</fullName>
    </submittedName>
</protein>
<name>A0AAV4VWF9_CAEEX</name>
<dbReference type="FunFam" id="2.30.29.30:FF:000052">
    <property type="entry name" value="Sprouty-related, EVH1 domain containing 2"/>
    <property type="match status" value="1"/>
</dbReference>
<evidence type="ECO:0000256" key="4">
    <source>
        <dbReference type="SAM" id="MobiDB-lite"/>
    </source>
</evidence>
<organism evidence="6 7">
    <name type="scientific">Caerostris extrusa</name>
    <name type="common">Bark spider</name>
    <name type="synonym">Caerostris bankana</name>
    <dbReference type="NCBI Taxonomy" id="172846"/>
    <lineage>
        <taxon>Eukaryota</taxon>
        <taxon>Metazoa</taxon>
        <taxon>Ecdysozoa</taxon>
        <taxon>Arthropoda</taxon>
        <taxon>Chelicerata</taxon>
        <taxon>Arachnida</taxon>
        <taxon>Araneae</taxon>
        <taxon>Araneomorphae</taxon>
        <taxon>Entelegynae</taxon>
        <taxon>Araneoidea</taxon>
        <taxon>Araneidae</taxon>
        <taxon>Caerostris</taxon>
    </lineage>
</organism>
<dbReference type="InterPro" id="IPR000697">
    <property type="entry name" value="WH1/EVH1_dom"/>
</dbReference>
<feature type="region of interest" description="Disordered" evidence="4">
    <location>
        <begin position="438"/>
        <end position="474"/>
    </location>
</feature>
<comment type="caution">
    <text evidence="6">The sequence shown here is derived from an EMBL/GenBank/DDBJ whole genome shotgun (WGS) entry which is preliminary data.</text>
</comment>
<evidence type="ECO:0000313" key="6">
    <source>
        <dbReference type="EMBL" id="GIY74785.1"/>
    </source>
</evidence>
<dbReference type="InterPro" id="IPR011993">
    <property type="entry name" value="PH-like_dom_sf"/>
</dbReference>
<dbReference type="PANTHER" id="PTHR11202">
    <property type="entry name" value="SPROUTY-RELATED, EVH1 DOMAIN-CONTAINING PROTEIN FAMILY MEMBER"/>
    <property type="match status" value="1"/>
</dbReference>
<accession>A0AAV4VWF9</accession>
<dbReference type="SMART" id="SM00461">
    <property type="entry name" value="WH1"/>
    <property type="match status" value="1"/>
</dbReference>
<dbReference type="SUPFAM" id="SSF50729">
    <property type="entry name" value="PH domain-like"/>
    <property type="match status" value="1"/>
</dbReference>
<gene>
    <name evidence="6" type="primary">Spred2</name>
    <name evidence="6" type="ORF">CEXT_106471</name>
</gene>
<feature type="region of interest" description="Disordered" evidence="4">
    <location>
        <begin position="290"/>
        <end position="331"/>
    </location>
</feature>
<feature type="compositionally biased region" description="Polar residues" evidence="4">
    <location>
        <begin position="439"/>
        <end position="454"/>
    </location>
</feature>
<feature type="compositionally biased region" description="Low complexity" evidence="4">
    <location>
        <begin position="291"/>
        <end position="301"/>
    </location>
</feature>
<dbReference type="Pfam" id="PF05210">
    <property type="entry name" value="Sprouty"/>
    <property type="match status" value="1"/>
</dbReference>
<evidence type="ECO:0000256" key="2">
    <source>
        <dbReference type="ARBA" id="ARBA00022475"/>
    </source>
</evidence>
<sequence>MVLVFKANDIDMHSFASIISEVNGQNSYRTQWNEVCTPTYNCPVKLDRNVNICFPNSRSERTFLTAAVNSGNYFYRAALYSSATDALQLTSCPLRGKNRSCCCVCDVNRLELERGESSVELIIASRVENPKQTWELSSKSMLEGSPEDGNFLVRVRAQVMTRDDSTGGWVPMGGGGLSNVSVKKRIISEEEKKPEYVICGKRISDQSVVLSCTIKRDFQYNKVMPTFHHWRTEDKKFGLTFQTAADARAFDKGVRTAVEDLLDGGGYAHNVHGDDVGDDDVFMTLELPMESRSSTGSSSESANGVNTCRPTSATSSIPGDTFSVSSSPYSHPHTNQHHLHYFHFMKPSRTMPGVSSSGTSGLTSSISVGAGELQKVQAEEIWMKERTHLKDSNPNDHEKIELATLDSYSYVQFSKDRMAGRAEHDYCYPTLETMKMSKQESTGSLKKSISTVSSEPPLLPSKKGSRREPRRQSSPSQLKCRLCLDEYTEETNLPGSCRFGPDRTLNCINHMTCYKCAHCMLYHCMSDEEGDFNQRICTCDTSDDHCRRRWTGLALLSIFVPCLWCYLPLRACHRCGVSCGYCGGKHQPE</sequence>
<reference evidence="6 7" key="1">
    <citation type="submission" date="2021-06" db="EMBL/GenBank/DDBJ databases">
        <title>Caerostris extrusa draft genome.</title>
        <authorList>
            <person name="Kono N."/>
            <person name="Arakawa K."/>
        </authorList>
    </citation>
    <scope>NUCLEOTIDE SEQUENCE [LARGE SCALE GENOMIC DNA]</scope>
</reference>
<evidence type="ECO:0000313" key="7">
    <source>
        <dbReference type="Proteomes" id="UP001054945"/>
    </source>
</evidence>
<dbReference type="Proteomes" id="UP001054945">
    <property type="component" value="Unassembled WGS sequence"/>
</dbReference>
<feature type="compositionally biased region" description="Polar residues" evidence="4">
    <location>
        <begin position="302"/>
        <end position="331"/>
    </location>
</feature>
<evidence type="ECO:0000256" key="3">
    <source>
        <dbReference type="ARBA" id="ARBA00023136"/>
    </source>
</evidence>
<evidence type="ECO:0000256" key="1">
    <source>
        <dbReference type="ARBA" id="ARBA00004202"/>
    </source>
</evidence>
<dbReference type="EMBL" id="BPLR01015260">
    <property type="protein sequence ID" value="GIY74785.1"/>
    <property type="molecule type" value="Genomic_DNA"/>
</dbReference>
<dbReference type="AlphaFoldDB" id="A0AAV4VWF9"/>
<feature type="domain" description="WH1" evidence="5">
    <location>
        <begin position="144"/>
        <end position="261"/>
    </location>
</feature>